<dbReference type="InterPro" id="IPR048588">
    <property type="entry name" value="CvfB_S1_2nd"/>
</dbReference>
<feature type="domain" description="Conserved virulence factor B third S1" evidence="5">
    <location>
        <begin position="145"/>
        <end position="218"/>
    </location>
</feature>
<dbReference type="PANTHER" id="PTHR37296">
    <property type="entry name" value="CONSERVED VIRULENCE FACTOR B"/>
    <property type="match status" value="1"/>
</dbReference>
<dbReference type="Pfam" id="PF21191">
    <property type="entry name" value="CvfB_1st"/>
    <property type="match status" value="1"/>
</dbReference>
<dbReference type="InterPro" id="IPR014464">
    <property type="entry name" value="CvfB_fam"/>
</dbReference>
<accession>A0ABU8HH81</accession>
<dbReference type="Pfam" id="PF17783">
    <property type="entry name" value="WHD_CvfB"/>
    <property type="match status" value="1"/>
</dbReference>
<evidence type="ECO:0000256" key="1">
    <source>
        <dbReference type="PIRNR" id="PIRNR012524"/>
    </source>
</evidence>
<evidence type="ECO:0000313" key="6">
    <source>
        <dbReference type="EMBL" id="MEI5908479.1"/>
    </source>
</evidence>
<dbReference type="Pfam" id="PF21543">
    <property type="entry name" value="CvfB_2nd"/>
    <property type="match status" value="1"/>
</dbReference>
<comment type="caution">
    <text evidence="6">The sequence shown here is derived from an EMBL/GenBank/DDBJ whole genome shotgun (WGS) entry which is preliminary data.</text>
</comment>
<evidence type="ECO:0000259" key="3">
    <source>
        <dbReference type="Pfam" id="PF17783"/>
    </source>
</evidence>
<protein>
    <submittedName>
        <fullName evidence="6">S1-like domain-containing RNA-binding protein</fullName>
    </submittedName>
</protein>
<feature type="domain" description="Conserved virulence factor B first S1" evidence="2">
    <location>
        <begin position="7"/>
        <end position="68"/>
    </location>
</feature>
<feature type="domain" description="Conserved virulence factor B-like winged helix" evidence="3">
    <location>
        <begin position="229"/>
        <end position="285"/>
    </location>
</feature>
<feature type="domain" description="Conserved virulence factor B second S1" evidence="4">
    <location>
        <begin position="77"/>
        <end position="137"/>
    </location>
</feature>
<dbReference type="InterPro" id="IPR012340">
    <property type="entry name" value="NA-bd_OB-fold"/>
</dbReference>
<evidence type="ECO:0000313" key="7">
    <source>
        <dbReference type="Proteomes" id="UP001312865"/>
    </source>
</evidence>
<organism evidence="6 7">
    <name type="scientific">Bacillus spongiae</name>
    <dbReference type="NCBI Taxonomy" id="2683610"/>
    <lineage>
        <taxon>Bacteria</taxon>
        <taxon>Bacillati</taxon>
        <taxon>Bacillota</taxon>
        <taxon>Bacilli</taxon>
        <taxon>Bacillales</taxon>
        <taxon>Bacillaceae</taxon>
        <taxon>Bacillus</taxon>
    </lineage>
</organism>
<name>A0ABU8HH81_9BACI</name>
<dbReference type="InterPro" id="IPR048587">
    <property type="entry name" value="CvfB_S1_3rd"/>
</dbReference>
<dbReference type="InterPro" id="IPR039566">
    <property type="entry name" value="CvfB_S1_st"/>
</dbReference>
<dbReference type="Pfam" id="PF13509">
    <property type="entry name" value="S1_2"/>
    <property type="match status" value="1"/>
</dbReference>
<dbReference type="InterPro" id="IPR040764">
    <property type="entry name" value="CvfB_WH"/>
</dbReference>
<comment type="similarity">
    <text evidence="1">Belongs to the CvfB family.</text>
</comment>
<dbReference type="Proteomes" id="UP001312865">
    <property type="component" value="Unassembled WGS sequence"/>
</dbReference>
<gene>
    <name evidence="6" type="ORF">WAK64_15635</name>
</gene>
<sequence>MYDFQAGKVEVFNVDREASFGFFLQDQDYDGDGILLHYSEVVGDVRVGDDVEVFLFHDKQGRLTATMKIPAIVQGTYGWVEVVDVHPDLGVFVSIGISKDVLISADDLPRFVELWPAKGDQLYITLETDKNGRMYGKLATENIIKEIATNAEGKLYNQKLKGRVYRLLRVGTYVLSEEGYRCFVHETQRTKEPRLGELVEGRVVDVKPDGSINLSFLPFKQEKMGGDAEKIYEYMATRGGAMPYWDKTQADIIQEIFGLSKGAFKRALGKLMKDGRVYQEDGWTYYSERK</sequence>
<dbReference type="InterPro" id="IPR036388">
    <property type="entry name" value="WH-like_DNA-bd_sf"/>
</dbReference>
<keyword evidence="7" id="KW-1185">Reference proteome</keyword>
<dbReference type="Gene3D" id="1.10.10.10">
    <property type="entry name" value="Winged helix-like DNA-binding domain superfamily/Winged helix DNA-binding domain"/>
    <property type="match status" value="1"/>
</dbReference>
<dbReference type="EMBL" id="JBBAXC010000013">
    <property type="protein sequence ID" value="MEI5908479.1"/>
    <property type="molecule type" value="Genomic_DNA"/>
</dbReference>
<evidence type="ECO:0000259" key="2">
    <source>
        <dbReference type="Pfam" id="PF13509"/>
    </source>
</evidence>
<dbReference type="RefSeq" id="WP_336587928.1">
    <property type="nucleotide sequence ID" value="NZ_JBBAXC010000013.1"/>
</dbReference>
<dbReference type="PANTHER" id="PTHR37296:SF1">
    <property type="entry name" value="CONSERVED VIRULENCE FACTOR B"/>
    <property type="match status" value="1"/>
</dbReference>
<dbReference type="PIRSF" id="PIRSF012524">
    <property type="entry name" value="YitL_S1"/>
    <property type="match status" value="1"/>
</dbReference>
<proteinExistence type="inferred from homology"/>
<dbReference type="Gene3D" id="2.40.50.140">
    <property type="entry name" value="Nucleic acid-binding proteins"/>
    <property type="match status" value="2"/>
</dbReference>
<evidence type="ECO:0000259" key="4">
    <source>
        <dbReference type="Pfam" id="PF21191"/>
    </source>
</evidence>
<reference evidence="6 7" key="1">
    <citation type="journal article" date="2018" name="J. Microbiol.">
        <title>Bacillus spongiae sp. nov., isolated from sponge of Jeju Island.</title>
        <authorList>
            <person name="Lee G.E."/>
            <person name="Im W.T."/>
            <person name="Park J.S."/>
        </authorList>
    </citation>
    <scope>NUCLEOTIDE SEQUENCE [LARGE SCALE GENOMIC DNA]</scope>
    <source>
        <strain evidence="6 7">135PIL107-10</strain>
    </source>
</reference>
<evidence type="ECO:0000259" key="5">
    <source>
        <dbReference type="Pfam" id="PF21543"/>
    </source>
</evidence>